<dbReference type="GO" id="GO:0006355">
    <property type="term" value="P:regulation of DNA-templated transcription"/>
    <property type="evidence" value="ECO:0007669"/>
    <property type="project" value="InterPro"/>
</dbReference>
<comment type="pathway">
    <text evidence="1">Carbohydrate metabolism; tricarboxylic acid cycle.</text>
</comment>
<dbReference type="SUPFAM" id="SSF46955">
    <property type="entry name" value="Putative DNA-binding domain"/>
    <property type="match status" value="1"/>
</dbReference>
<dbReference type="InterPro" id="IPR016143">
    <property type="entry name" value="Citrate_synth-like_sm_a-sub"/>
</dbReference>
<accession>A0A9W6RU14</accession>
<evidence type="ECO:0000313" key="7">
    <source>
        <dbReference type="Proteomes" id="UP001165135"/>
    </source>
</evidence>
<dbReference type="Proteomes" id="UP001165135">
    <property type="component" value="Unassembled WGS sequence"/>
</dbReference>
<dbReference type="GO" id="GO:0006099">
    <property type="term" value="P:tricarboxylic acid cycle"/>
    <property type="evidence" value="ECO:0007669"/>
    <property type="project" value="TreeGrafter"/>
</dbReference>
<dbReference type="SUPFAM" id="SSF48256">
    <property type="entry name" value="Citrate synthase"/>
    <property type="match status" value="1"/>
</dbReference>
<sequence length="404" mass="42966">MTEPGAWIDAASAADRLGVKPATLYAYVSRGMLRRARTPDGRRSLFDPAEIEELARRGRPRRGGHELVIESRLTVLGDDRPYYRGRDALRLAATHRFEDVAHWLWTGEETTATTPWRAHPDAVAAARAAQSGLAAGTLPLERLQVITVALATADPLRLTLDPAAVTAAGRNLIAGMVDALPGEDDPAATAIPDRLWTRLTAVEPRPEPVGALRSALVLLADHELAASTVAVRVAASVRADPYAAVGAGLGVLGGTLHGGASLGVEALFAEVGSPDRAGRVIGERLRRGDRVPGFGGRLYTGGDARARCLLDIVRATAPDRDRLRVVEAVLAEARARRLPVPAIDVALAALAYVARMTEGAGEAVFAVARTAGWLAHAMEEYAREVPLRPRAVYSGPPPERPKSR</sequence>
<dbReference type="InterPro" id="IPR009061">
    <property type="entry name" value="DNA-bd_dom_put_sf"/>
</dbReference>
<evidence type="ECO:0000256" key="2">
    <source>
        <dbReference type="ARBA" id="ARBA00010566"/>
    </source>
</evidence>
<dbReference type="GO" id="GO:0005975">
    <property type="term" value="P:carbohydrate metabolic process"/>
    <property type="evidence" value="ECO:0007669"/>
    <property type="project" value="TreeGrafter"/>
</dbReference>
<name>A0A9W6RU14_9ACTN</name>
<dbReference type="GO" id="GO:0003677">
    <property type="term" value="F:DNA binding"/>
    <property type="evidence" value="ECO:0007669"/>
    <property type="project" value="InterPro"/>
</dbReference>
<evidence type="ECO:0000259" key="5">
    <source>
        <dbReference type="Pfam" id="PF13411"/>
    </source>
</evidence>
<dbReference type="EMBL" id="BSTJ01000013">
    <property type="protein sequence ID" value="GLY79930.1"/>
    <property type="molecule type" value="Genomic_DNA"/>
</dbReference>
<dbReference type="InterPro" id="IPR002020">
    <property type="entry name" value="Citrate_synthase"/>
</dbReference>
<evidence type="ECO:0000256" key="4">
    <source>
        <dbReference type="ARBA" id="ARBA00022679"/>
    </source>
</evidence>
<reference evidence="6" key="1">
    <citation type="submission" date="2023-03" db="EMBL/GenBank/DDBJ databases">
        <title>Actinoallomurus iriomotensis NBRC 103681.</title>
        <authorList>
            <person name="Ichikawa N."/>
            <person name="Sato H."/>
            <person name="Tonouchi N."/>
        </authorList>
    </citation>
    <scope>NUCLEOTIDE SEQUENCE</scope>
    <source>
        <strain evidence="6">NBRC 103681</strain>
    </source>
</reference>
<dbReference type="EC" id="2.3.3.16" evidence="3"/>
<protein>
    <recommendedName>
        <fullName evidence="3">citrate synthase (unknown stereospecificity)</fullName>
        <ecNumber evidence="3">2.3.3.16</ecNumber>
    </recommendedName>
</protein>
<proteinExistence type="inferred from homology"/>
<organism evidence="6 7">
    <name type="scientific">Actinoallomurus iriomotensis</name>
    <dbReference type="NCBI Taxonomy" id="478107"/>
    <lineage>
        <taxon>Bacteria</taxon>
        <taxon>Bacillati</taxon>
        <taxon>Actinomycetota</taxon>
        <taxon>Actinomycetes</taxon>
        <taxon>Streptosporangiales</taxon>
        <taxon>Thermomonosporaceae</taxon>
        <taxon>Actinoallomurus</taxon>
    </lineage>
</organism>
<dbReference type="Pfam" id="PF13411">
    <property type="entry name" value="MerR_1"/>
    <property type="match status" value="1"/>
</dbReference>
<dbReference type="Gene3D" id="1.10.1660.10">
    <property type="match status" value="1"/>
</dbReference>
<dbReference type="Gene3D" id="1.10.580.10">
    <property type="entry name" value="Citrate Synthase, domain 1"/>
    <property type="match status" value="1"/>
</dbReference>
<dbReference type="PANTHER" id="PTHR11739:SF4">
    <property type="entry name" value="CITRATE SYNTHASE, PEROXISOMAL"/>
    <property type="match status" value="1"/>
</dbReference>
<dbReference type="InterPro" id="IPR016142">
    <property type="entry name" value="Citrate_synth-like_lrg_a-sub"/>
</dbReference>
<evidence type="ECO:0000256" key="3">
    <source>
        <dbReference type="ARBA" id="ARBA00012972"/>
    </source>
</evidence>
<feature type="domain" description="HTH merR-type" evidence="5">
    <location>
        <begin position="13"/>
        <end position="55"/>
    </location>
</feature>
<dbReference type="InterPro" id="IPR000551">
    <property type="entry name" value="MerR-type_HTH_dom"/>
</dbReference>
<comment type="caution">
    <text evidence="6">The sequence shown here is derived from an EMBL/GenBank/DDBJ whole genome shotgun (WGS) entry which is preliminary data.</text>
</comment>
<evidence type="ECO:0000256" key="1">
    <source>
        <dbReference type="ARBA" id="ARBA00005163"/>
    </source>
</evidence>
<gene>
    <name evidence="6" type="ORF">Airi01_081970</name>
</gene>
<dbReference type="Pfam" id="PF00285">
    <property type="entry name" value="Citrate_synt"/>
    <property type="match status" value="1"/>
</dbReference>
<dbReference type="InterPro" id="IPR036969">
    <property type="entry name" value="Citrate_synthase_sf"/>
</dbReference>
<evidence type="ECO:0000313" key="6">
    <source>
        <dbReference type="EMBL" id="GLY79930.1"/>
    </source>
</evidence>
<dbReference type="PRINTS" id="PR00143">
    <property type="entry name" value="CITRTSNTHASE"/>
</dbReference>
<keyword evidence="4" id="KW-0808">Transferase</keyword>
<comment type="similarity">
    <text evidence="2">Belongs to the citrate synthase family.</text>
</comment>
<dbReference type="AlphaFoldDB" id="A0A9W6RU14"/>
<dbReference type="Gene3D" id="1.10.230.10">
    <property type="entry name" value="Cytochrome P450-Terp, domain 2"/>
    <property type="match status" value="1"/>
</dbReference>
<dbReference type="GO" id="GO:0036440">
    <property type="term" value="F:citrate synthase activity"/>
    <property type="evidence" value="ECO:0007669"/>
    <property type="project" value="UniProtKB-EC"/>
</dbReference>
<dbReference type="GO" id="GO:0005829">
    <property type="term" value="C:cytosol"/>
    <property type="evidence" value="ECO:0007669"/>
    <property type="project" value="TreeGrafter"/>
</dbReference>
<dbReference type="RefSeq" id="WP_285632145.1">
    <property type="nucleotide sequence ID" value="NZ_BSTJ01000013.1"/>
</dbReference>
<dbReference type="PANTHER" id="PTHR11739">
    <property type="entry name" value="CITRATE SYNTHASE"/>
    <property type="match status" value="1"/>
</dbReference>